<dbReference type="InterPro" id="IPR013656">
    <property type="entry name" value="PAS_4"/>
</dbReference>
<dbReference type="InterPro" id="IPR035919">
    <property type="entry name" value="EAL_sf"/>
</dbReference>
<keyword evidence="2" id="KW-0973">c-di-GMP</keyword>
<organism evidence="9 10">
    <name type="scientific">Aquisalimonas asiatica</name>
    <dbReference type="NCBI Taxonomy" id="406100"/>
    <lineage>
        <taxon>Bacteria</taxon>
        <taxon>Pseudomonadati</taxon>
        <taxon>Pseudomonadota</taxon>
        <taxon>Gammaproteobacteria</taxon>
        <taxon>Chromatiales</taxon>
        <taxon>Ectothiorhodospiraceae</taxon>
        <taxon>Aquisalimonas</taxon>
    </lineage>
</organism>
<evidence type="ECO:0000259" key="5">
    <source>
        <dbReference type="PROSITE" id="PS50112"/>
    </source>
</evidence>
<dbReference type="NCBIfam" id="TIGR00229">
    <property type="entry name" value="sensory_box"/>
    <property type="match status" value="2"/>
</dbReference>
<dbReference type="Pfam" id="PF00990">
    <property type="entry name" value="GGDEF"/>
    <property type="match status" value="1"/>
</dbReference>
<evidence type="ECO:0000256" key="2">
    <source>
        <dbReference type="ARBA" id="ARBA00022636"/>
    </source>
</evidence>
<dbReference type="Gene3D" id="3.20.20.450">
    <property type="entry name" value="EAL domain"/>
    <property type="match status" value="1"/>
</dbReference>
<keyword evidence="10" id="KW-1185">Reference proteome</keyword>
<dbReference type="Gene3D" id="3.30.450.20">
    <property type="entry name" value="PAS domain"/>
    <property type="match status" value="3"/>
</dbReference>
<evidence type="ECO:0000313" key="9">
    <source>
        <dbReference type="EMBL" id="SEO56281.1"/>
    </source>
</evidence>
<evidence type="ECO:0000259" key="6">
    <source>
        <dbReference type="PROSITE" id="PS50113"/>
    </source>
</evidence>
<evidence type="ECO:0000259" key="8">
    <source>
        <dbReference type="PROSITE" id="PS50887"/>
    </source>
</evidence>
<proteinExistence type="predicted"/>
<feature type="domain" description="PAS" evidence="5">
    <location>
        <begin position="206"/>
        <end position="250"/>
    </location>
</feature>
<dbReference type="STRING" id="406100.SAMN04488052_101713"/>
<feature type="domain" description="PAS" evidence="5">
    <location>
        <begin position="333"/>
        <end position="402"/>
    </location>
</feature>
<sequence>MRKDHHLPRLPARVALLYAFVAALWILFSDSAIVVMGLDPESHTLIGMGKGLVFVAVTAVLLFFGVRRGVAGQLHAFKAMEHAERRQRQRVEALPQALLEVDAGGVIRFGNPEAERLFEVAGPSLPGVEFGELLRGLGAHQQLSSALERVRSGGDGAGSFRGQLAAETPEPVELRVDWSVDPYGPAGRQLVVVVTDITDWVRASAESQRLVTVLESTTDLVATCTPRGNITYLNRAGRSLLGVERDAVVDALEATQFMPFWARRLARDHAVPEALRCGSWSGETALMTSDGRELPVSQVIVAHRDDLGRVQYLSTIARDISERKAMDEALYASREQYRSLVENTHDGLVVSQRGRVRYVNPQLANLLGFSPAEYTSGSSMTFVHPEDRDRVREWYRAIQRGESVEQGLRFRFLTITGGVCWVEGKASTIVWEGADATLSFFTDITEQVEAEGRLEYLAEYDALTGLPNRDLFLSRLDEAITHSEAQDGAIGVVYLNLTRFQIFNDSYGHELGDRLLRAVAERLADAVDDGDVVSRVGGDEFAVILDGLPDADAIPPRVRALLGSMAEPFRLQGHEFYVSASAGIAVYPEDGARPEVLLRNAASALEAVKKSGAGGYHYYAAGLNENARRRLALETDLRHALGRGEFELHFQPQADMQTGRLTGAEALLRWNHSERGLVMPGDFIPLLEESELILDVGAWVLEQACLTQRRWWREYGQDLVVSVNLSARQLDDPLLVDRVRAILDRTDVDPHRVELEITESSLVHNPEEAAATLEALKRLGLSLAVDDFGTGYSSLSYFRRFPVDTLKIDKAFVSELTRDPDTAGIVRAIIAMAGSLHCHIVAEGVETLGQLRMLRQYGCHWMQGYFLSRPLSVDTFDDLVRDGHRFPVAGDGDSAMAGLLVVGGDQALLRQLDAVTPAHGRALSVDRVTTTGEAFEWLATRETAAVLVDQSACEDDMTSFATRVQALYPQVRRLLMGGVGDVLVRAHHFGQQQPFQRFVDRGASESTLEQMVLEAVAAYDQARDTGAAGTGDRRAEGRRRQAGSRGA</sequence>
<feature type="transmembrane region" description="Helical" evidence="4">
    <location>
        <begin position="12"/>
        <end position="38"/>
    </location>
</feature>
<dbReference type="EC" id="3.1.4.52" evidence="1"/>
<dbReference type="AlphaFoldDB" id="A0A1H8QQM9"/>
<dbReference type="Pfam" id="PF00563">
    <property type="entry name" value="EAL"/>
    <property type="match status" value="1"/>
</dbReference>
<dbReference type="RefSeq" id="WP_091639958.1">
    <property type="nucleotide sequence ID" value="NZ_FOEG01000001.1"/>
</dbReference>
<protein>
    <recommendedName>
        <fullName evidence="1">cyclic-guanylate-specific phosphodiesterase</fullName>
        <ecNumber evidence="1">3.1.4.52</ecNumber>
    </recommendedName>
</protein>
<keyword evidence="4" id="KW-0812">Transmembrane</keyword>
<dbReference type="SUPFAM" id="SSF55073">
    <property type="entry name" value="Nucleotide cyclase"/>
    <property type="match status" value="1"/>
</dbReference>
<dbReference type="NCBIfam" id="TIGR00254">
    <property type="entry name" value="GGDEF"/>
    <property type="match status" value="1"/>
</dbReference>
<dbReference type="PANTHER" id="PTHR44757">
    <property type="entry name" value="DIGUANYLATE CYCLASE DGCP"/>
    <property type="match status" value="1"/>
</dbReference>
<evidence type="ECO:0000256" key="1">
    <source>
        <dbReference type="ARBA" id="ARBA00012282"/>
    </source>
</evidence>
<dbReference type="SMART" id="SM00091">
    <property type="entry name" value="PAS"/>
    <property type="match status" value="3"/>
</dbReference>
<dbReference type="CDD" id="cd01948">
    <property type="entry name" value="EAL"/>
    <property type="match status" value="1"/>
</dbReference>
<dbReference type="Pfam" id="PF00989">
    <property type="entry name" value="PAS"/>
    <property type="match status" value="1"/>
</dbReference>
<evidence type="ECO:0000313" key="10">
    <source>
        <dbReference type="Proteomes" id="UP000199657"/>
    </source>
</evidence>
<feature type="domain" description="GGDEF" evidence="8">
    <location>
        <begin position="488"/>
        <end position="621"/>
    </location>
</feature>
<dbReference type="SMART" id="SM00052">
    <property type="entry name" value="EAL"/>
    <property type="match status" value="1"/>
</dbReference>
<dbReference type="InterPro" id="IPR052155">
    <property type="entry name" value="Biofilm_reg_signaling"/>
</dbReference>
<dbReference type="OrthoDB" id="1316910at2"/>
<dbReference type="PROSITE" id="PS50887">
    <property type="entry name" value="GGDEF"/>
    <property type="match status" value="1"/>
</dbReference>
<dbReference type="InterPro" id="IPR035965">
    <property type="entry name" value="PAS-like_dom_sf"/>
</dbReference>
<reference evidence="9 10" key="1">
    <citation type="submission" date="2016-10" db="EMBL/GenBank/DDBJ databases">
        <authorList>
            <person name="de Groot N.N."/>
        </authorList>
    </citation>
    <scope>NUCLEOTIDE SEQUENCE [LARGE SCALE GENOMIC DNA]</scope>
    <source>
        <strain evidence="9 10">CGMCC 1.6291</strain>
    </source>
</reference>
<dbReference type="InterPro" id="IPR001633">
    <property type="entry name" value="EAL_dom"/>
</dbReference>
<dbReference type="Gene3D" id="3.30.70.270">
    <property type="match status" value="1"/>
</dbReference>
<dbReference type="SUPFAM" id="SSF55785">
    <property type="entry name" value="PYP-like sensor domain (PAS domain)"/>
    <property type="match status" value="3"/>
</dbReference>
<dbReference type="Proteomes" id="UP000199657">
    <property type="component" value="Unassembled WGS sequence"/>
</dbReference>
<feature type="domain" description="PAC" evidence="6">
    <location>
        <begin position="280"/>
        <end position="332"/>
    </location>
</feature>
<dbReference type="SMART" id="SM00086">
    <property type="entry name" value="PAC"/>
    <property type="match status" value="2"/>
</dbReference>
<keyword evidence="4" id="KW-0472">Membrane</keyword>
<feature type="region of interest" description="Disordered" evidence="3">
    <location>
        <begin position="1023"/>
        <end position="1047"/>
    </location>
</feature>
<dbReference type="PANTHER" id="PTHR44757:SF2">
    <property type="entry name" value="BIOFILM ARCHITECTURE MAINTENANCE PROTEIN MBAA"/>
    <property type="match status" value="1"/>
</dbReference>
<feature type="transmembrane region" description="Helical" evidence="4">
    <location>
        <begin position="44"/>
        <end position="66"/>
    </location>
</feature>
<dbReference type="SMART" id="SM00267">
    <property type="entry name" value="GGDEF"/>
    <property type="match status" value="1"/>
</dbReference>
<dbReference type="FunFam" id="3.20.20.450:FF:000001">
    <property type="entry name" value="Cyclic di-GMP phosphodiesterase yahA"/>
    <property type="match status" value="1"/>
</dbReference>
<evidence type="ECO:0000256" key="3">
    <source>
        <dbReference type="SAM" id="MobiDB-lite"/>
    </source>
</evidence>
<dbReference type="InterPro" id="IPR013767">
    <property type="entry name" value="PAS_fold"/>
</dbReference>
<dbReference type="EMBL" id="FOEG01000001">
    <property type="protein sequence ID" value="SEO56281.1"/>
    <property type="molecule type" value="Genomic_DNA"/>
</dbReference>
<dbReference type="GO" id="GO:0006355">
    <property type="term" value="P:regulation of DNA-templated transcription"/>
    <property type="evidence" value="ECO:0007669"/>
    <property type="project" value="InterPro"/>
</dbReference>
<name>A0A1H8QQM9_9GAMM</name>
<dbReference type="InterPro" id="IPR000014">
    <property type="entry name" value="PAS"/>
</dbReference>
<dbReference type="CDD" id="cd00130">
    <property type="entry name" value="PAS"/>
    <property type="match status" value="2"/>
</dbReference>
<dbReference type="InterPro" id="IPR001610">
    <property type="entry name" value="PAC"/>
</dbReference>
<dbReference type="Pfam" id="PF08448">
    <property type="entry name" value="PAS_4"/>
    <property type="match status" value="2"/>
</dbReference>
<dbReference type="PROSITE" id="PS50113">
    <property type="entry name" value="PAC"/>
    <property type="match status" value="1"/>
</dbReference>
<accession>A0A1H8QQM9</accession>
<dbReference type="InterPro" id="IPR000160">
    <property type="entry name" value="GGDEF_dom"/>
</dbReference>
<feature type="domain" description="EAL" evidence="7">
    <location>
        <begin position="630"/>
        <end position="884"/>
    </location>
</feature>
<gene>
    <name evidence="9" type="ORF">SAMN04488052_101713</name>
</gene>
<dbReference type="SUPFAM" id="SSF141868">
    <property type="entry name" value="EAL domain-like"/>
    <property type="match status" value="1"/>
</dbReference>
<evidence type="ECO:0000256" key="4">
    <source>
        <dbReference type="SAM" id="Phobius"/>
    </source>
</evidence>
<dbReference type="CDD" id="cd01949">
    <property type="entry name" value="GGDEF"/>
    <property type="match status" value="1"/>
</dbReference>
<dbReference type="PROSITE" id="PS50112">
    <property type="entry name" value="PAS"/>
    <property type="match status" value="2"/>
</dbReference>
<keyword evidence="4" id="KW-1133">Transmembrane helix</keyword>
<dbReference type="PROSITE" id="PS50883">
    <property type="entry name" value="EAL"/>
    <property type="match status" value="1"/>
</dbReference>
<evidence type="ECO:0000259" key="7">
    <source>
        <dbReference type="PROSITE" id="PS50883"/>
    </source>
</evidence>
<dbReference type="InterPro" id="IPR000700">
    <property type="entry name" value="PAS-assoc_C"/>
</dbReference>
<dbReference type="GO" id="GO:0071111">
    <property type="term" value="F:cyclic-guanylate-specific phosphodiesterase activity"/>
    <property type="evidence" value="ECO:0007669"/>
    <property type="project" value="UniProtKB-EC"/>
</dbReference>
<dbReference type="InterPro" id="IPR029787">
    <property type="entry name" value="Nucleotide_cyclase"/>
</dbReference>
<dbReference type="InterPro" id="IPR043128">
    <property type="entry name" value="Rev_trsase/Diguanyl_cyclase"/>
</dbReference>